<dbReference type="Gene3D" id="1.20.1280.50">
    <property type="match status" value="1"/>
</dbReference>
<reference evidence="2 3" key="1">
    <citation type="submission" date="2016-10" db="EMBL/GenBank/DDBJ databases">
        <title>Genome sequence of the basidiomycete white-rot fungus Trametes pubescens.</title>
        <authorList>
            <person name="Makela M.R."/>
            <person name="Granchi Z."/>
            <person name="Peng M."/>
            <person name="De Vries R.P."/>
            <person name="Grigoriev I."/>
            <person name="Riley R."/>
            <person name="Hilden K."/>
        </authorList>
    </citation>
    <scope>NUCLEOTIDE SEQUENCE [LARGE SCALE GENOMIC DNA]</scope>
    <source>
        <strain evidence="2 3">FBCC735</strain>
    </source>
</reference>
<protein>
    <recommendedName>
        <fullName evidence="1">F-box domain-containing protein</fullName>
    </recommendedName>
</protein>
<comment type="caution">
    <text evidence="2">The sequence shown here is derived from an EMBL/GenBank/DDBJ whole genome shotgun (WGS) entry which is preliminary data.</text>
</comment>
<proteinExistence type="predicted"/>
<sequence>MSYFAQLPHNHPLNQVPNPLAEWDSEELAKTYLKSSLPIVAPGGRVPSVQTRLQMLRVRMFELEALRKSNHAVTKFDRDLALVLYERKFLLWLNFPIRSLPDEILTMIFRYVVWSSVGAIEANHHRFSLTWACRRFRALALSDATLWNSVWFRDSAPWERSLAFIQRAGMAALDIRIDEKCGPKGSAHDKPPKYPQITVPQIKDILAVLKPRIGQLRVLVVALANIEVVEAFMDGLSKAGPLAALEAIEVRRTGQPHQWPKEKSAGAGGHLALSAHPIPKLMCLSLNGVTTNWNALPTSNLRTIDLRRMALEACPTSDRWTEMLRTSRDLFKLLLDGAGPQLGPKHQHLGIARPVDLPSLGDLKIGSMSCVYAMHLLAHMNAPRLMSLTLMSLVMQDYGPLIEMLKGRFPEVRMLQTHGLWVAKTDVNMEHAVRWFESMPHLKLYKFSQTASHLLDVLLADPRGYRAPGEMDTRPAGGQEGKRPVLCPELDTVQSEGQQEKDMSTLAKGRKDLGVMLKRVYTRLSDAGGIKPEEAVRISESVGQLCMVSLTQMIPEEGAINEEMSNAFGIERRR</sequence>
<accession>A0A1M2VDZ2</accession>
<dbReference type="OMA" id="CPTSDRW"/>
<evidence type="ECO:0000313" key="2">
    <source>
        <dbReference type="EMBL" id="OJT05766.1"/>
    </source>
</evidence>
<dbReference type="OrthoDB" id="3226575at2759"/>
<evidence type="ECO:0000313" key="3">
    <source>
        <dbReference type="Proteomes" id="UP000184267"/>
    </source>
</evidence>
<evidence type="ECO:0000259" key="1">
    <source>
        <dbReference type="PROSITE" id="PS50181"/>
    </source>
</evidence>
<dbReference type="AlphaFoldDB" id="A0A1M2VDZ2"/>
<dbReference type="InterPro" id="IPR001810">
    <property type="entry name" value="F-box_dom"/>
</dbReference>
<name>A0A1M2VDZ2_TRAPU</name>
<dbReference type="STRING" id="154538.A0A1M2VDZ2"/>
<gene>
    <name evidence="2" type="ORF">TRAPUB_3385</name>
</gene>
<organism evidence="2 3">
    <name type="scientific">Trametes pubescens</name>
    <name type="common">White-rot fungus</name>
    <dbReference type="NCBI Taxonomy" id="154538"/>
    <lineage>
        <taxon>Eukaryota</taxon>
        <taxon>Fungi</taxon>
        <taxon>Dikarya</taxon>
        <taxon>Basidiomycota</taxon>
        <taxon>Agaricomycotina</taxon>
        <taxon>Agaricomycetes</taxon>
        <taxon>Polyporales</taxon>
        <taxon>Polyporaceae</taxon>
        <taxon>Trametes</taxon>
    </lineage>
</organism>
<dbReference type="EMBL" id="MNAD01001388">
    <property type="protein sequence ID" value="OJT05766.1"/>
    <property type="molecule type" value="Genomic_DNA"/>
</dbReference>
<dbReference type="PROSITE" id="PS50181">
    <property type="entry name" value="FBOX"/>
    <property type="match status" value="1"/>
</dbReference>
<dbReference type="Proteomes" id="UP000184267">
    <property type="component" value="Unassembled WGS sequence"/>
</dbReference>
<feature type="domain" description="F-box" evidence="1">
    <location>
        <begin position="94"/>
        <end position="150"/>
    </location>
</feature>
<keyword evidence="3" id="KW-1185">Reference proteome</keyword>